<comment type="caution">
    <text evidence="3">The sequence shown here is derived from an EMBL/GenBank/DDBJ whole genome shotgun (WGS) entry which is preliminary data.</text>
</comment>
<feature type="domain" description="Peroxisomal multifunctional enzyme type 2-like N-terminal" evidence="2">
    <location>
        <begin position="17"/>
        <end position="144"/>
    </location>
</feature>
<dbReference type="InterPro" id="IPR054357">
    <property type="entry name" value="MFE-2_N"/>
</dbReference>
<dbReference type="CDD" id="cd03448">
    <property type="entry name" value="HDE_HSD"/>
    <property type="match status" value="1"/>
</dbReference>
<reference evidence="3 4" key="1">
    <citation type="submission" date="2022-04" db="EMBL/GenBank/DDBJ databases">
        <authorList>
            <person name="Huq M.A."/>
        </authorList>
    </citation>
    <scope>NUCLEOTIDE SEQUENCE [LARGE SCALE GENOMIC DNA]</scope>
    <source>
        <strain evidence="3 4">MAH-33</strain>
    </source>
</reference>
<dbReference type="InterPro" id="IPR002539">
    <property type="entry name" value="MaoC-like_dom"/>
</dbReference>
<dbReference type="Pfam" id="PF22622">
    <property type="entry name" value="MFE-2_hydrat-2_N"/>
    <property type="match status" value="1"/>
</dbReference>
<proteinExistence type="predicted"/>
<evidence type="ECO:0000259" key="2">
    <source>
        <dbReference type="Pfam" id="PF22622"/>
    </source>
</evidence>
<keyword evidence="4" id="KW-1185">Reference proteome</keyword>
<organism evidence="3 4">
    <name type="scientific">Sphingobium agri</name>
    <dbReference type="NCBI Taxonomy" id="2933566"/>
    <lineage>
        <taxon>Bacteria</taxon>
        <taxon>Pseudomonadati</taxon>
        <taxon>Pseudomonadota</taxon>
        <taxon>Alphaproteobacteria</taxon>
        <taxon>Sphingomonadales</taxon>
        <taxon>Sphingomonadaceae</taxon>
        <taxon>Sphingobium</taxon>
    </lineage>
</organism>
<accession>A0ABT0DSH6</accession>
<dbReference type="RefSeq" id="WP_201516640.1">
    <property type="nucleotide sequence ID" value="NZ_JALKHS010000002.1"/>
</dbReference>
<evidence type="ECO:0000259" key="1">
    <source>
        <dbReference type="Pfam" id="PF01575"/>
    </source>
</evidence>
<protein>
    <submittedName>
        <fullName evidence="3">MaoC family dehydratase N-terminal domain-containing protein</fullName>
    </submittedName>
</protein>
<gene>
    <name evidence="3" type="ORF">MU848_00595</name>
</gene>
<feature type="domain" description="MaoC-like" evidence="1">
    <location>
        <begin position="161"/>
        <end position="263"/>
    </location>
</feature>
<name>A0ABT0DSH6_9SPHN</name>
<dbReference type="Proteomes" id="UP001203512">
    <property type="component" value="Unassembled WGS sequence"/>
</dbReference>
<dbReference type="SUPFAM" id="SSF54637">
    <property type="entry name" value="Thioesterase/thiol ester dehydrase-isomerase"/>
    <property type="match status" value="2"/>
</dbReference>
<dbReference type="EMBL" id="JALKHS010000002">
    <property type="protein sequence ID" value="MCK0530076.1"/>
    <property type="molecule type" value="Genomic_DNA"/>
</dbReference>
<dbReference type="PANTHER" id="PTHR13078">
    <property type="entry name" value="PEROXISOMAL MULTIFUNCTIONAL ENZYME TYPE 2-RELATED"/>
    <property type="match status" value="1"/>
</dbReference>
<evidence type="ECO:0000313" key="3">
    <source>
        <dbReference type="EMBL" id="MCK0530076.1"/>
    </source>
</evidence>
<dbReference type="Gene3D" id="3.10.129.10">
    <property type="entry name" value="Hotdog Thioesterase"/>
    <property type="match status" value="1"/>
</dbReference>
<dbReference type="Pfam" id="PF01575">
    <property type="entry name" value="MaoC_dehydratas"/>
    <property type="match status" value="1"/>
</dbReference>
<sequence length="286" mass="31479">MDVEKIRNLTIEPIVQSYDKRDTILHALGLGYGLDPLDEAELPFVYEKDLRCLPCFANILCHPGFWAQRPEFGIDWVKILHAEQDLTMHKPLPPTGAIRGEYRVAGIEDKGEGRGALLHQEKALYDTATGDHLATVRSTLFLRGNGGEGGFGDPVPAADPVPEGTPDAVVEITTRPGQALIYRLSGDWNPLHAEPAIARKAGFDRPILHGLCTKGLANRAVLARYCSNDVARFKGMFVRFSKPVMPGETIRFEFYEQGGGRLRFRAVAAERDAVVLDRCSAEVGEA</sequence>
<evidence type="ECO:0000313" key="4">
    <source>
        <dbReference type="Proteomes" id="UP001203512"/>
    </source>
</evidence>
<dbReference type="PANTHER" id="PTHR13078:SF56">
    <property type="entry name" value="PEROXISOMAL MULTIFUNCTIONAL ENZYME TYPE 2"/>
    <property type="match status" value="1"/>
</dbReference>
<dbReference type="InterPro" id="IPR029069">
    <property type="entry name" value="HotDog_dom_sf"/>
</dbReference>